<dbReference type="GO" id="GO:0016787">
    <property type="term" value="F:hydrolase activity"/>
    <property type="evidence" value="ECO:0007669"/>
    <property type="project" value="UniProtKB-KW"/>
</dbReference>
<organism evidence="6 7">
    <name type="scientific">Ignisphaera cupida</name>
    <dbReference type="NCBI Taxonomy" id="3050454"/>
    <lineage>
        <taxon>Archaea</taxon>
        <taxon>Thermoproteota</taxon>
        <taxon>Thermoprotei</taxon>
        <taxon>Desulfurococcales</taxon>
        <taxon>Desulfurococcaceae</taxon>
        <taxon>Ignisphaera</taxon>
    </lineage>
</organism>
<comment type="similarity">
    <text evidence="4">Belongs to the HepT RNase toxin family.</text>
</comment>
<evidence type="ECO:0000259" key="5">
    <source>
        <dbReference type="Pfam" id="PF18765"/>
    </source>
</evidence>
<dbReference type="NCBIfam" id="NF047751">
    <property type="entry name" value="HepT_toxin"/>
    <property type="match status" value="1"/>
</dbReference>
<dbReference type="Gene3D" id="1.20.120.580">
    <property type="entry name" value="bsu32300-like"/>
    <property type="match status" value="1"/>
</dbReference>
<dbReference type="CDD" id="cd05403">
    <property type="entry name" value="NT_KNTase_like"/>
    <property type="match status" value="1"/>
</dbReference>
<protein>
    <submittedName>
        <fullName evidence="6">DUF86 domain-containing protein</fullName>
    </submittedName>
</protein>
<proteinExistence type="inferred from homology"/>
<evidence type="ECO:0000313" key="7">
    <source>
        <dbReference type="Proteomes" id="UP001529235"/>
    </source>
</evidence>
<evidence type="ECO:0000256" key="2">
    <source>
        <dbReference type="ARBA" id="ARBA00022722"/>
    </source>
</evidence>
<evidence type="ECO:0000256" key="3">
    <source>
        <dbReference type="ARBA" id="ARBA00022801"/>
    </source>
</evidence>
<dbReference type="InterPro" id="IPR043519">
    <property type="entry name" value="NT_sf"/>
</dbReference>
<dbReference type="PANTHER" id="PTHR43852">
    <property type="entry name" value="NUCLEOTIDYLTRANSFERASE"/>
    <property type="match status" value="1"/>
</dbReference>
<accession>A0ABD4Z3M5</accession>
<dbReference type="InterPro" id="IPR008201">
    <property type="entry name" value="HepT-like"/>
</dbReference>
<gene>
    <name evidence="6" type="ORF">QPL79_00880</name>
</gene>
<keyword evidence="7" id="KW-1185">Reference proteome</keyword>
<keyword evidence="2" id="KW-0540">Nuclease</keyword>
<dbReference type="Gene3D" id="3.30.460.10">
    <property type="entry name" value="Beta Polymerase, domain 2"/>
    <property type="match status" value="1"/>
</dbReference>
<name>A0ABD4Z3M5_9CREN</name>
<dbReference type="PANTHER" id="PTHR43852:SF3">
    <property type="entry name" value="NUCLEOTIDYLTRANSFERASE"/>
    <property type="match status" value="1"/>
</dbReference>
<keyword evidence="3" id="KW-0378">Hydrolase</keyword>
<evidence type="ECO:0000256" key="1">
    <source>
        <dbReference type="ARBA" id="ARBA00022649"/>
    </source>
</evidence>
<evidence type="ECO:0000256" key="4">
    <source>
        <dbReference type="ARBA" id="ARBA00024207"/>
    </source>
</evidence>
<dbReference type="Pfam" id="PF18765">
    <property type="entry name" value="Polbeta"/>
    <property type="match status" value="1"/>
</dbReference>
<dbReference type="Pfam" id="PF01934">
    <property type="entry name" value="HepT-like"/>
    <property type="match status" value="1"/>
</dbReference>
<comment type="caution">
    <text evidence="6">The sequence shown here is derived from an EMBL/GenBank/DDBJ whole genome shotgun (WGS) entry which is preliminary data.</text>
</comment>
<dbReference type="InterPro" id="IPR041633">
    <property type="entry name" value="Polbeta"/>
</dbReference>
<dbReference type="InterPro" id="IPR037038">
    <property type="entry name" value="HepT-like_sf"/>
</dbReference>
<sequence length="257" mass="29943">MKLLRSKVRDLRYFEDYVLRGAIERYLHLAIEAIIDVGMRIASILKLIKPERYRDVAKIFRECGVLSYDESKRLELWIGLRNVLVHGYARIDYGKLYEVLQNIEELENFVNRIFEYVANRGVDPQKESLSNIVDSVKKVLEKRSNIVFAYVFGSYATGVYRDESDVDVAIYTRNSMGWRELVELILELEDATNKKVDVVDLRTAPLLLACEVVSKGIVVVDRGVEERIDFEVKTLKECLDFRPRLEKYYSEVLSRQA</sequence>
<dbReference type="AlphaFoldDB" id="A0ABD4Z3M5"/>
<dbReference type="InterPro" id="IPR052930">
    <property type="entry name" value="TA_antitoxin_MntA"/>
</dbReference>
<feature type="domain" description="Polymerase beta nucleotidyltransferase" evidence="5">
    <location>
        <begin position="136"/>
        <end position="222"/>
    </location>
</feature>
<keyword evidence="1" id="KW-1277">Toxin-antitoxin system</keyword>
<dbReference type="SUPFAM" id="SSF81301">
    <property type="entry name" value="Nucleotidyltransferase"/>
    <property type="match status" value="1"/>
</dbReference>
<dbReference type="NCBIfam" id="NF047752">
    <property type="entry name" value="MntA_antitoxin"/>
    <property type="match status" value="1"/>
</dbReference>
<reference evidence="6 7" key="1">
    <citation type="submission" date="2023-05" db="EMBL/GenBank/DDBJ databases">
        <title>A new hyperthermophilic archaea 'Ignisphaera cupida' sp. nov. and description of the family 'Ignisphaeraceae' fam. nov.</title>
        <authorList>
            <person name="Podosokorskaya O.A."/>
            <person name="Elcheninov A.G."/>
            <person name="Klukina A."/>
            <person name="Merkel A.Y."/>
        </authorList>
    </citation>
    <scope>NUCLEOTIDE SEQUENCE [LARGE SCALE GENOMIC DNA]</scope>
    <source>
        <strain evidence="6 7">4213-co</strain>
    </source>
</reference>
<dbReference type="GO" id="GO:0004518">
    <property type="term" value="F:nuclease activity"/>
    <property type="evidence" value="ECO:0007669"/>
    <property type="project" value="UniProtKB-KW"/>
</dbReference>
<evidence type="ECO:0000313" key="6">
    <source>
        <dbReference type="EMBL" id="MDK6027921.1"/>
    </source>
</evidence>
<dbReference type="Proteomes" id="UP001529235">
    <property type="component" value="Unassembled WGS sequence"/>
</dbReference>
<dbReference type="EMBL" id="JASNVW010000001">
    <property type="protein sequence ID" value="MDK6027921.1"/>
    <property type="molecule type" value="Genomic_DNA"/>
</dbReference>